<reference evidence="1 2" key="1">
    <citation type="submission" date="2018-03" db="EMBL/GenBank/DDBJ databases">
        <title>Genomic Encyclopedia of Type Strains, Phase III (KMG-III): the genomes of soil and plant-associated and newly described type strains.</title>
        <authorList>
            <person name="Whitman W."/>
        </authorList>
    </citation>
    <scope>NUCLEOTIDE SEQUENCE [LARGE SCALE GENOMIC DNA]</scope>
    <source>
        <strain evidence="1 2">CGMCC 4.7125</strain>
    </source>
</reference>
<evidence type="ECO:0000313" key="1">
    <source>
        <dbReference type="EMBL" id="PRX51310.1"/>
    </source>
</evidence>
<dbReference type="AlphaFoldDB" id="A0A2T0M3K4"/>
<comment type="caution">
    <text evidence="1">The sequence shown here is derived from an EMBL/GenBank/DDBJ whole genome shotgun (WGS) entry which is preliminary data.</text>
</comment>
<organism evidence="1 2">
    <name type="scientific">Prauserella shujinwangii</name>
    <dbReference type="NCBI Taxonomy" id="1453103"/>
    <lineage>
        <taxon>Bacteria</taxon>
        <taxon>Bacillati</taxon>
        <taxon>Actinomycetota</taxon>
        <taxon>Actinomycetes</taxon>
        <taxon>Pseudonocardiales</taxon>
        <taxon>Pseudonocardiaceae</taxon>
        <taxon>Prauserella</taxon>
    </lineage>
</organism>
<keyword evidence="2" id="KW-1185">Reference proteome</keyword>
<dbReference type="Pfam" id="PF10824">
    <property type="entry name" value="T7SS_ESX_EspC"/>
    <property type="match status" value="1"/>
</dbReference>
<dbReference type="OrthoDB" id="3628301at2"/>
<proteinExistence type="predicted"/>
<name>A0A2T0M3K4_9PSEU</name>
<gene>
    <name evidence="1" type="ORF">B0I33_101463</name>
</gene>
<accession>A0A2T0M3K4</accession>
<dbReference type="GO" id="GO:0009306">
    <property type="term" value="P:protein secretion"/>
    <property type="evidence" value="ECO:0007669"/>
    <property type="project" value="InterPro"/>
</dbReference>
<dbReference type="RefSeq" id="WP_106176791.1">
    <property type="nucleotide sequence ID" value="NZ_PVNH01000001.1"/>
</dbReference>
<sequence length="102" mass="10635">MSGGFHVEPDRLVEFGRHLGTLESALRDSAATVGGCVADVGIFGLIGQLFGAGASKFCAGAERQLGEYATVIAGFADDLATAAKEYEATEEDTRTSIAEYEV</sequence>
<evidence type="ECO:0000313" key="2">
    <source>
        <dbReference type="Proteomes" id="UP000238362"/>
    </source>
</evidence>
<dbReference type="Proteomes" id="UP000238362">
    <property type="component" value="Unassembled WGS sequence"/>
</dbReference>
<protein>
    <submittedName>
        <fullName evidence="1">Excreted virulence factor EspC (Type VII ESX diderm)</fullName>
    </submittedName>
</protein>
<dbReference type="EMBL" id="PVNH01000001">
    <property type="protein sequence ID" value="PRX51310.1"/>
    <property type="molecule type" value="Genomic_DNA"/>
</dbReference>
<dbReference type="InterPro" id="IPR022536">
    <property type="entry name" value="EspC"/>
</dbReference>